<dbReference type="AlphaFoldDB" id="M3Z5K3"/>
<accession>M3Z5K3</accession>
<reference evidence="2" key="1">
    <citation type="submission" date="2024-06" db="UniProtKB">
        <authorList>
            <consortium name="Ensembl"/>
        </authorList>
    </citation>
    <scope>IDENTIFICATION</scope>
</reference>
<organism evidence="2">
    <name type="scientific">Mustela putorius furo</name>
    <name type="common">European domestic ferret</name>
    <name type="synonym">Mustela furo</name>
    <dbReference type="NCBI Taxonomy" id="9669"/>
    <lineage>
        <taxon>Eukaryota</taxon>
        <taxon>Metazoa</taxon>
        <taxon>Chordata</taxon>
        <taxon>Craniata</taxon>
        <taxon>Vertebrata</taxon>
        <taxon>Euteleostomi</taxon>
        <taxon>Mammalia</taxon>
        <taxon>Eutheria</taxon>
        <taxon>Laurasiatheria</taxon>
        <taxon>Carnivora</taxon>
        <taxon>Caniformia</taxon>
        <taxon>Musteloidea</taxon>
        <taxon>Mustelidae</taxon>
        <taxon>Mustelinae</taxon>
        <taxon>Mustela</taxon>
    </lineage>
</organism>
<protein>
    <submittedName>
        <fullName evidence="2">Uncharacterized protein</fullName>
    </submittedName>
</protein>
<feature type="compositionally biased region" description="Gly residues" evidence="1">
    <location>
        <begin position="261"/>
        <end position="283"/>
    </location>
</feature>
<evidence type="ECO:0000256" key="1">
    <source>
        <dbReference type="SAM" id="MobiDB-lite"/>
    </source>
</evidence>
<dbReference type="HOGENOM" id="CLU_805479_0_0_1"/>
<name>M3Z5K3_MUSPF</name>
<evidence type="ECO:0000313" key="2">
    <source>
        <dbReference type="Ensembl" id="ENSMPUP00000018865.1"/>
    </source>
</evidence>
<feature type="region of interest" description="Disordered" evidence="1">
    <location>
        <begin position="242"/>
        <end position="297"/>
    </location>
</feature>
<dbReference type="InParanoid" id="M3Z5K3"/>
<sequence>RVGCVWLLCAERGRRAAAAGASEDHAGRAAALVAVGLRRVVHLPHDLCEQLVHRGFVFGRRLHEGAAPLLGQGLALAVRDLSLALQVHLVTHQDHGYTLVPLHADDLVPHGLDVLEALLVDEAIDEDEALAVLDVQVPHGRELLGARRVQDLQHRRRRVHFNLLAVEVLDGGVVLLDEGARHKLHGERGLAHAARAQYHHFVLSHGSVGALAAPAAAPSGLRAPEEAWVWRLGDFSSSSALREKPRRERLGSAGLRNHQTGGRGPGAGGRDGEGGGASLGRGSGAPQQSAAAAAGLAADREDNAGSLCEATVAALRCGRPGGRRGGGGGLRRWLLIARRTGTRVA</sequence>
<feature type="compositionally biased region" description="Low complexity" evidence="1">
    <location>
        <begin position="284"/>
        <end position="297"/>
    </location>
</feature>
<dbReference type="EMBL" id="AEYP01039298">
    <property type="status" value="NOT_ANNOTATED_CDS"/>
    <property type="molecule type" value="Genomic_DNA"/>
</dbReference>
<dbReference type="Ensembl" id="ENSMPUT00000019137.1">
    <property type="protein sequence ID" value="ENSMPUP00000018865.1"/>
    <property type="gene ID" value="ENSMPUG00000018985.1"/>
</dbReference>
<proteinExistence type="predicted"/>